<gene>
    <name evidence="2" type="ORF">DV515_00016631</name>
    <name evidence="3" type="ORF">DV515_00016632</name>
</gene>
<evidence type="ECO:0000313" key="2">
    <source>
        <dbReference type="EMBL" id="RLV82450.1"/>
    </source>
</evidence>
<feature type="region of interest" description="Disordered" evidence="1">
    <location>
        <begin position="162"/>
        <end position="192"/>
    </location>
</feature>
<keyword evidence="4" id="KW-1185">Reference proteome</keyword>
<dbReference type="EMBL" id="QUSF01000377">
    <property type="protein sequence ID" value="RLV82453.1"/>
    <property type="molecule type" value="Genomic_DNA"/>
</dbReference>
<reference evidence="2 4" key="1">
    <citation type="journal article" date="2018" name="Proc. R. Soc. B">
        <title>A non-coding region near Follistatin controls head colour polymorphism in the Gouldian finch.</title>
        <authorList>
            <person name="Toomey M.B."/>
            <person name="Marques C.I."/>
            <person name="Andrade P."/>
            <person name="Araujo P.M."/>
            <person name="Sabatino S."/>
            <person name="Gazda M.A."/>
            <person name="Afonso S."/>
            <person name="Lopes R.J."/>
            <person name="Corbo J.C."/>
            <person name="Carneiro M."/>
        </authorList>
    </citation>
    <scope>NUCLEOTIDE SEQUENCE [LARGE SCALE GENOMIC DNA]</scope>
    <source>
        <strain evidence="2">Red01</strain>
        <tissue evidence="2">Muscle</tissue>
    </source>
</reference>
<sequence>MRRERRPRVGPGSAGAGVGSGASGSAAGTEPRPGGAARSRERCGLKFLFCLIRSEDFEQRLQNPGLGCAHATAGPGSTTRDTIPGPLTRGNPLGGLELLLQGGPDPSWARWSARDALKENPESLCSIHWSWAPISVAQEGCAWPQGWISSLWHAPRSSALGFGRSPSGSRVSTPGPGGRRDPNPGPPLPGFDRSGSSLAGLGFLGFLGFTALPLGRRDPPPAFFGRRFLAAPSVLFTNPLKLDRSRFTLVCCSGRELQDNQISDKSEK</sequence>
<dbReference type="EMBL" id="QUSF01000378">
    <property type="protein sequence ID" value="RLV82450.1"/>
    <property type="molecule type" value="Genomic_DNA"/>
</dbReference>
<protein>
    <submittedName>
        <fullName evidence="2">Uncharacterized protein</fullName>
    </submittedName>
</protein>
<feature type="region of interest" description="Disordered" evidence="1">
    <location>
        <begin position="1"/>
        <end position="38"/>
    </location>
</feature>
<evidence type="ECO:0000256" key="1">
    <source>
        <dbReference type="SAM" id="MobiDB-lite"/>
    </source>
</evidence>
<accession>A0A3L8RTI2</accession>
<evidence type="ECO:0000313" key="4">
    <source>
        <dbReference type="Proteomes" id="UP000276834"/>
    </source>
</evidence>
<comment type="caution">
    <text evidence="2">The sequence shown here is derived from an EMBL/GenBank/DDBJ whole genome shotgun (WGS) entry which is preliminary data.</text>
</comment>
<feature type="compositionally biased region" description="Gly residues" evidence="1">
    <location>
        <begin position="12"/>
        <end position="22"/>
    </location>
</feature>
<organism evidence="2 4">
    <name type="scientific">Chloebia gouldiae</name>
    <name type="common">Gouldian finch</name>
    <name type="synonym">Erythrura gouldiae</name>
    <dbReference type="NCBI Taxonomy" id="44316"/>
    <lineage>
        <taxon>Eukaryota</taxon>
        <taxon>Metazoa</taxon>
        <taxon>Chordata</taxon>
        <taxon>Craniata</taxon>
        <taxon>Vertebrata</taxon>
        <taxon>Euteleostomi</taxon>
        <taxon>Archelosauria</taxon>
        <taxon>Archosauria</taxon>
        <taxon>Dinosauria</taxon>
        <taxon>Saurischia</taxon>
        <taxon>Theropoda</taxon>
        <taxon>Coelurosauria</taxon>
        <taxon>Aves</taxon>
        <taxon>Neognathae</taxon>
        <taxon>Neoaves</taxon>
        <taxon>Telluraves</taxon>
        <taxon>Australaves</taxon>
        <taxon>Passeriformes</taxon>
        <taxon>Passeroidea</taxon>
        <taxon>Passeridae</taxon>
        <taxon>Chloebia</taxon>
    </lineage>
</organism>
<name>A0A3L8RTI2_CHLGU</name>
<reference evidence="2" key="2">
    <citation type="submission" date="2018-08" db="EMBL/GenBank/DDBJ databases">
        <authorList>
            <person name="Sabatino S.J."/>
        </authorList>
    </citation>
    <scope>NUCLEOTIDE SEQUENCE</scope>
    <source>
        <strain evidence="2">Red01</strain>
        <tissue evidence="2">Muscle</tissue>
    </source>
</reference>
<proteinExistence type="predicted"/>
<dbReference type="Proteomes" id="UP000276834">
    <property type="component" value="Unassembled WGS sequence"/>
</dbReference>
<dbReference type="AlphaFoldDB" id="A0A3L8RTI2"/>
<evidence type="ECO:0000313" key="3">
    <source>
        <dbReference type="EMBL" id="RLV82453.1"/>
    </source>
</evidence>